<name>A0A9X2ES91_9GAMM</name>
<gene>
    <name evidence="1" type="ORF">MO867_09980</name>
</gene>
<comment type="caution">
    <text evidence="1">The sequence shown here is derived from an EMBL/GenBank/DDBJ whole genome shotgun (WGS) entry which is preliminary data.</text>
</comment>
<evidence type="ECO:0000313" key="1">
    <source>
        <dbReference type="EMBL" id="MCO1334668.1"/>
    </source>
</evidence>
<protein>
    <submittedName>
        <fullName evidence="1">Uncharacterized protein</fullName>
    </submittedName>
</protein>
<reference evidence="1" key="1">
    <citation type="journal article" date="2022" name="Arch. Microbiol.">
        <title>Microbulbifer okhotskensis sp. nov., isolated from a deep bottom sediment of the Okhotsk Sea.</title>
        <authorList>
            <person name="Romanenko L."/>
            <person name="Kurilenko V."/>
            <person name="Otstavnykh N."/>
            <person name="Velansky P."/>
            <person name="Isaeva M."/>
            <person name="Mikhailov V."/>
        </authorList>
    </citation>
    <scope>NUCLEOTIDE SEQUENCE</scope>
    <source>
        <strain evidence="1">OS29</strain>
    </source>
</reference>
<accession>A0A9X2ES91</accession>
<dbReference type="EMBL" id="JALBWM010000034">
    <property type="protein sequence ID" value="MCO1334668.1"/>
    <property type="molecule type" value="Genomic_DNA"/>
</dbReference>
<keyword evidence="2" id="KW-1185">Reference proteome</keyword>
<sequence>MSDHAEEFEEKIEDLENLLLGEGGWELSLILVRLRKGMIVLRRYSGLQREALGRMQQEAFPGLISIFTPCWGK</sequence>
<dbReference type="Proteomes" id="UP001139028">
    <property type="component" value="Unassembled WGS sequence"/>
</dbReference>
<dbReference type="SUPFAM" id="SSF143865">
    <property type="entry name" value="CorA soluble domain-like"/>
    <property type="match status" value="1"/>
</dbReference>
<organism evidence="1 2">
    <name type="scientific">Microbulbifer okhotskensis</name>
    <dbReference type="NCBI Taxonomy" id="2926617"/>
    <lineage>
        <taxon>Bacteria</taxon>
        <taxon>Pseudomonadati</taxon>
        <taxon>Pseudomonadota</taxon>
        <taxon>Gammaproteobacteria</taxon>
        <taxon>Cellvibrionales</taxon>
        <taxon>Microbulbiferaceae</taxon>
        <taxon>Microbulbifer</taxon>
    </lineage>
</organism>
<evidence type="ECO:0000313" key="2">
    <source>
        <dbReference type="Proteomes" id="UP001139028"/>
    </source>
</evidence>
<proteinExistence type="predicted"/>
<dbReference type="Gene3D" id="1.20.58.340">
    <property type="entry name" value="Magnesium transport protein CorA, transmembrane region"/>
    <property type="match status" value="1"/>
</dbReference>
<dbReference type="InterPro" id="IPR045861">
    <property type="entry name" value="CorA_cytoplasmic_dom"/>
</dbReference>
<dbReference type="RefSeq" id="WP_252466260.1">
    <property type="nucleotide sequence ID" value="NZ_JALBWM010000034.1"/>
</dbReference>
<dbReference type="AlphaFoldDB" id="A0A9X2ES91"/>